<evidence type="ECO:0000256" key="1">
    <source>
        <dbReference type="SAM" id="MobiDB-lite"/>
    </source>
</evidence>
<keyword evidence="2" id="KW-0472">Membrane</keyword>
<dbReference type="AlphaFoldDB" id="A0A8X7CKE2"/>
<name>A0A8X7CKE2_9ARAC</name>
<dbReference type="PROSITE" id="PS51257">
    <property type="entry name" value="PROKAR_LIPOPROTEIN"/>
    <property type="match status" value="1"/>
</dbReference>
<keyword evidence="4" id="KW-1185">Reference proteome</keyword>
<evidence type="ECO:0000313" key="4">
    <source>
        <dbReference type="Proteomes" id="UP000886998"/>
    </source>
</evidence>
<keyword evidence="2" id="KW-1133">Transmembrane helix</keyword>
<dbReference type="EMBL" id="BMAV01021839">
    <property type="protein sequence ID" value="GFY76324.1"/>
    <property type="molecule type" value="Genomic_DNA"/>
</dbReference>
<organism evidence="3 4">
    <name type="scientific">Trichonephila inaurata madagascariensis</name>
    <dbReference type="NCBI Taxonomy" id="2747483"/>
    <lineage>
        <taxon>Eukaryota</taxon>
        <taxon>Metazoa</taxon>
        <taxon>Ecdysozoa</taxon>
        <taxon>Arthropoda</taxon>
        <taxon>Chelicerata</taxon>
        <taxon>Arachnida</taxon>
        <taxon>Araneae</taxon>
        <taxon>Araneomorphae</taxon>
        <taxon>Entelegynae</taxon>
        <taxon>Araneoidea</taxon>
        <taxon>Nephilidae</taxon>
        <taxon>Trichonephila</taxon>
        <taxon>Trichonephila inaurata</taxon>
    </lineage>
</organism>
<evidence type="ECO:0000313" key="3">
    <source>
        <dbReference type="EMBL" id="GFY76324.1"/>
    </source>
</evidence>
<accession>A0A8X7CKE2</accession>
<feature type="region of interest" description="Disordered" evidence="1">
    <location>
        <begin position="1"/>
        <end position="20"/>
    </location>
</feature>
<sequence length="90" mass="10496">MDRKMECAQNDSGLRPPDSVSVSLGSCACEIGCVYLFGEKKKNVFFFSVIFWPLKCVPHAHEDDKLKMRFLYMISITLLLFQVLWIYLHF</sequence>
<protein>
    <recommendedName>
        <fullName evidence="5">Transmembrane protein</fullName>
    </recommendedName>
</protein>
<evidence type="ECO:0008006" key="5">
    <source>
        <dbReference type="Google" id="ProtNLM"/>
    </source>
</evidence>
<reference evidence="3" key="1">
    <citation type="submission" date="2020-08" db="EMBL/GenBank/DDBJ databases">
        <title>Multicomponent nature underlies the extraordinary mechanical properties of spider dragline silk.</title>
        <authorList>
            <person name="Kono N."/>
            <person name="Nakamura H."/>
            <person name="Mori M."/>
            <person name="Yoshida Y."/>
            <person name="Ohtoshi R."/>
            <person name="Malay A.D."/>
            <person name="Moran D.A.P."/>
            <person name="Tomita M."/>
            <person name="Numata K."/>
            <person name="Arakawa K."/>
        </authorList>
    </citation>
    <scope>NUCLEOTIDE SEQUENCE</scope>
</reference>
<gene>
    <name evidence="3" type="ORF">TNIN_89501</name>
</gene>
<feature type="transmembrane region" description="Helical" evidence="2">
    <location>
        <begin position="70"/>
        <end position="88"/>
    </location>
</feature>
<proteinExistence type="predicted"/>
<keyword evidence="2" id="KW-0812">Transmembrane</keyword>
<dbReference type="Proteomes" id="UP000886998">
    <property type="component" value="Unassembled WGS sequence"/>
</dbReference>
<evidence type="ECO:0000256" key="2">
    <source>
        <dbReference type="SAM" id="Phobius"/>
    </source>
</evidence>
<comment type="caution">
    <text evidence="3">The sequence shown here is derived from an EMBL/GenBank/DDBJ whole genome shotgun (WGS) entry which is preliminary data.</text>
</comment>